<dbReference type="GO" id="GO:0016747">
    <property type="term" value="F:acyltransferase activity, transferring groups other than amino-acyl groups"/>
    <property type="evidence" value="ECO:0007669"/>
    <property type="project" value="InterPro"/>
</dbReference>
<accession>A0A1I1P1M4</accession>
<dbReference type="InterPro" id="IPR013653">
    <property type="entry name" value="GCN5-like_dom"/>
</dbReference>
<dbReference type="InterPro" id="IPR027365">
    <property type="entry name" value="GNAT_acetyltra_YdfB-like"/>
</dbReference>
<dbReference type="AlphaFoldDB" id="A0A1I1P1M4"/>
<dbReference type="Proteomes" id="UP000199439">
    <property type="component" value="Unassembled WGS sequence"/>
</dbReference>
<dbReference type="STRING" id="870482.SAMN04487987_10398"/>
<name>A0A1I1P1M4_9FLAO</name>
<dbReference type="InterPro" id="IPR016181">
    <property type="entry name" value="Acyl_CoA_acyltransferase"/>
</dbReference>
<dbReference type="PANTHER" id="PTHR31143">
    <property type="match status" value="1"/>
</dbReference>
<evidence type="ECO:0000313" key="2">
    <source>
        <dbReference type="EMBL" id="SFD03717.1"/>
    </source>
</evidence>
<dbReference type="Pfam" id="PF08445">
    <property type="entry name" value="FR47"/>
    <property type="match status" value="1"/>
</dbReference>
<feature type="domain" description="N-acetyltransferase" evidence="1">
    <location>
        <begin position="87"/>
        <end position="224"/>
    </location>
</feature>
<sequence>MPNENVLDNPVWFSLTEKHTQQGIDYGNTKMYHPDFTPFGAFIKGADTAAAILEHAKLTPSFFMVGEKPNMPSNFKPPIQYVGLQMILYKKIDHPITESIVELKPNHQKEILALVAIAYPDFFKPKTNTLGRYFGIFKDEKLVAITGERMQTEQFTEISGVITHPDYVGNGYAKQLVTHTSNKIFEKNKTPFLHVDQTNLGPINLYKKLGFVTRRKLEFWQINR</sequence>
<dbReference type="InterPro" id="IPR000182">
    <property type="entry name" value="GNAT_dom"/>
</dbReference>
<dbReference type="EMBL" id="FOMI01000003">
    <property type="protein sequence ID" value="SFD03717.1"/>
    <property type="molecule type" value="Genomic_DNA"/>
</dbReference>
<dbReference type="SUPFAM" id="SSF55729">
    <property type="entry name" value="Acyl-CoA N-acyltransferases (Nat)"/>
    <property type="match status" value="1"/>
</dbReference>
<gene>
    <name evidence="2" type="ORF">SAMN04487987_10398</name>
</gene>
<dbReference type="PANTHER" id="PTHR31143:SF2">
    <property type="entry name" value="FR47-LIKE DOMAIN-CONTAINING PROTEIN-RELATED"/>
    <property type="match status" value="1"/>
</dbReference>
<dbReference type="PROSITE" id="PS51186">
    <property type="entry name" value="GNAT"/>
    <property type="match status" value="1"/>
</dbReference>
<proteinExistence type="predicted"/>
<dbReference type="Gene3D" id="3.40.630.30">
    <property type="match status" value="1"/>
</dbReference>
<keyword evidence="3" id="KW-1185">Reference proteome</keyword>
<dbReference type="OrthoDB" id="9797456at2"/>
<protein>
    <submittedName>
        <fullName evidence="2">FR47-like protein</fullName>
    </submittedName>
</protein>
<evidence type="ECO:0000259" key="1">
    <source>
        <dbReference type="PROSITE" id="PS51186"/>
    </source>
</evidence>
<organism evidence="2 3">
    <name type="scientific">Algibacter pectinivorans</name>
    <dbReference type="NCBI Taxonomy" id="870482"/>
    <lineage>
        <taxon>Bacteria</taxon>
        <taxon>Pseudomonadati</taxon>
        <taxon>Bacteroidota</taxon>
        <taxon>Flavobacteriia</taxon>
        <taxon>Flavobacteriales</taxon>
        <taxon>Flavobacteriaceae</taxon>
        <taxon>Algibacter</taxon>
    </lineage>
</organism>
<dbReference type="CDD" id="cd04301">
    <property type="entry name" value="NAT_SF"/>
    <property type="match status" value="1"/>
</dbReference>
<reference evidence="3" key="1">
    <citation type="submission" date="2016-10" db="EMBL/GenBank/DDBJ databases">
        <authorList>
            <person name="Varghese N."/>
            <person name="Submissions S."/>
        </authorList>
    </citation>
    <scope>NUCLEOTIDE SEQUENCE [LARGE SCALE GENOMIC DNA]</scope>
    <source>
        <strain evidence="3">DSM 25730</strain>
    </source>
</reference>
<evidence type="ECO:0000313" key="3">
    <source>
        <dbReference type="Proteomes" id="UP000199439"/>
    </source>
</evidence>
<dbReference type="RefSeq" id="WP_092850099.1">
    <property type="nucleotide sequence ID" value="NZ_FOMI01000003.1"/>
</dbReference>